<protein>
    <submittedName>
        <fullName evidence="2">Uncharacterized protein</fullName>
    </submittedName>
</protein>
<proteinExistence type="predicted"/>
<feature type="region of interest" description="Disordered" evidence="1">
    <location>
        <begin position="97"/>
        <end position="116"/>
    </location>
</feature>
<organism evidence="2 3">
    <name type="scientific">Datura stramonium</name>
    <name type="common">Jimsonweed</name>
    <name type="synonym">Common thornapple</name>
    <dbReference type="NCBI Taxonomy" id="4076"/>
    <lineage>
        <taxon>Eukaryota</taxon>
        <taxon>Viridiplantae</taxon>
        <taxon>Streptophyta</taxon>
        <taxon>Embryophyta</taxon>
        <taxon>Tracheophyta</taxon>
        <taxon>Spermatophyta</taxon>
        <taxon>Magnoliopsida</taxon>
        <taxon>eudicotyledons</taxon>
        <taxon>Gunneridae</taxon>
        <taxon>Pentapetalae</taxon>
        <taxon>asterids</taxon>
        <taxon>lamiids</taxon>
        <taxon>Solanales</taxon>
        <taxon>Solanaceae</taxon>
        <taxon>Solanoideae</taxon>
        <taxon>Datureae</taxon>
        <taxon>Datura</taxon>
    </lineage>
</organism>
<comment type="caution">
    <text evidence="2">The sequence shown here is derived from an EMBL/GenBank/DDBJ whole genome shotgun (WGS) entry which is preliminary data.</text>
</comment>
<dbReference type="Proteomes" id="UP000823775">
    <property type="component" value="Unassembled WGS sequence"/>
</dbReference>
<gene>
    <name evidence="2" type="ORF">HAX54_039957</name>
</gene>
<reference evidence="2 3" key="1">
    <citation type="journal article" date="2021" name="BMC Genomics">
        <title>Datura genome reveals duplications of psychoactive alkaloid biosynthetic genes and high mutation rate following tissue culture.</title>
        <authorList>
            <person name="Rajewski A."/>
            <person name="Carter-House D."/>
            <person name="Stajich J."/>
            <person name="Litt A."/>
        </authorList>
    </citation>
    <scope>NUCLEOTIDE SEQUENCE [LARGE SCALE GENOMIC DNA]</scope>
    <source>
        <strain evidence="2">AR-01</strain>
    </source>
</reference>
<keyword evidence="3" id="KW-1185">Reference proteome</keyword>
<feature type="compositionally biased region" description="Acidic residues" evidence="1">
    <location>
        <begin position="100"/>
        <end position="110"/>
    </location>
</feature>
<evidence type="ECO:0000313" key="3">
    <source>
        <dbReference type="Proteomes" id="UP000823775"/>
    </source>
</evidence>
<evidence type="ECO:0000313" key="2">
    <source>
        <dbReference type="EMBL" id="MCE0481860.1"/>
    </source>
</evidence>
<sequence length="116" mass="12778">MAPKSSKGKGVASSIQDVLRQARVNKGQGFSFGVLLTQILRVQQVEEEEVDYRLRYDPKGLDGICTNELEGLNVPLLAISERNACIDNVLSHLVGPGFEEPFDDDDSTDDEQARVD</sequence>
<name>A0ABS8VND2_DATST</name>
<dbReference type="EMBL" id="JACEIK010005592">
    <property type="protein sequence ID" value="MCE0481860.1"/>
    <property type="molecule type" value="Genomic_DNA"/>
</dbReference>
<accession>A0ABS8VND2</accession>
<evidence type="ECO:0000256" key="1">
    <source>
        <dbReference type="SAM" id="MobiDB-lite"/>
    </source>
</evidence>